<sequence length="487" mass="51421">MALTALIVLPLFGGIAALLVARLGRNAERWFSIAVLAVALIALIVAWTGGPPPDAPGAQWLALVRYQYAPALGLQFLLAMDGLSGALVAVSIVLGIISVVISWNIRKQSGLFHACILWTVAASNGVFLAMDLLFFAFFWELMLVPSFLLISIWGHGDREAVALKFLVFNAVAGLGLLAAVFYMAATAPEITFDAFVFAEMGIPPLAQVWLLLGFSMAFLTKLPAPPFHAWLPDAHTMAPTAGSILLAGLLLKTGAYGLFRFPGMLFPDGFHVLAPYGLALGAFGTIYGAVLACGQTDAKRLVAYTSIAHMSIVLMGLSGGVHFAMMGAGVEMIAHAFSASALFLLIGALYDRVGTRDLRQLGGLQQTAPRFAAAFAVFFSAALAMPGTANFLGEALVITGMFQVNWFLAAIALVSLVVSVVYATGLLKRIIFGVPSKACVTQDLTWSELAPVIVLATGTLLFGMLPQLLLVVLEPAVDAALAPLVRP</sequence>
<dbReference type="GO" id="GO:0042773">
    <property type="term" value="P:ATP synthesis coupled electron transport"/>
    <property type="evidence" value="ECO:0007669"/>
    <property type="project" value="InterPro"/>
</dbReference>
<dbReference type="EMBL" id="NHSD01000326">
    <property type="protein sequence ID" value="MBK5928819.1"/>
    <property type="molecule type" value="Genomic_DNA"/>
</dbReference>
<feature type="transmembrane region" description="Helical" evidence="8">
    <location>
        <begin position="371"/>
        <end position="392"/>
    </location>
</feature>
<evidence type="ECO:0000256" key="6">
    <source>
        <dbReference type="ARBA" id="ARBA00023136"/>
    </source>
</evidence>
<evidence type="ECO:0000256" key="5">
    <source>
        <dbReference type="ARBA" id="ARBA00022989"/>
    </source>
</evidence>
<evidence type="ECO:0000256" key="8">
    <source>
        <dbReference type="SAM" id="Phobius"/>
    </source>
</evidence>
<keyword evidence="11" id="KW-1185">Reference proteome</keyword>
<reference evidence="10" key="2">
    <citation type="journal article" date="2020" name="Microorganisms">
        <title>Osmotic Adaptation and Compatible Solute Biosynthesis of Phototrophic Bacteria as Revealed from Genome Analyses.</title>
        <authorList>
            <person name="Imhoff J.F."/>
            <person name="Rahn T."/>
            <person name="Kunzel S."/>
            <person name="Keller A."/>
            <person name="Neulinger S.C."/>
        </authorList>
    </citation>
    <scope>NUCLEOTIDE SEQUENCE</scope>
    <source>
        <strain evidence="10">LMG 28126</strain>
    </source>
</reference>
<name>A0A934TMF2_9RHOB</name>
<dbReference type="RefSeq" id="WP_242512072.1">
    <property type="nucleotide sequence ID" value="NZ_NHSD01000326.1"/>
</dbReference>
<feature type="transmembrane region" description="Helical" evidence="8">
    <location>
        <begin position="332"/>
        <end position="350"/>
    </location>
</feature>
<feature type="transmembrane region" description="Helical" evidence="8">
    <location>
        <begin position="6"/>
        <end position="23"/>
    </location>
</feature>
<comment type="similarity">
    <text evidence="3">Belongs to the complex I subunit 4 family.</text>
</comment>
<feature type="transmembrane region" description="Helical" evidence="8">
    <location>
        <begin position="205"/>
        <end position="224"/>
    </location>
</feature>
<feature type="transmembrane region" description="Helical" evidence="8">
    <location>
        <begin position="133"/>
        <end position="153"/>
    </location>
</feature>
<dbReference type="GO" id="GO:0008137">
    <property type="term" value="F:NADH dehydrogenase (ubiquinone) activity"/>
    <property type="evidence" value="ECO:0007669"/>
    <property type="project" value="InterPro"/>
</dbReference>
<dbReference type="PANTHER" id="PTHR43507:SF1">
    <property type="entry name" value="NADH-UBIQUINONE OXIDOREDUCTASE CHAIN 4"/>
    <property type="match status" value="1"/>
</dbReference>
<evidence type="ECO:0000256" key="4">
    <source>
        <dbReference type="ARBA" id="ARBA00022692"/>
    </source>
</evidence>
<dbReference type="GO" id="GO:0012505">
    <property type="term" value="C:endomembrane system"/>
    <property type="evidence" value="ECO:0007669"/>
    <property type="project" value="UniProtKB-SubCell"/>
</dbReference>
<feature type="transmembrane region" description="Helical" evidence="8">
    <location>
        <begin position="273"/>
        <end position="294"/>
    </location>
</feature>
<dbReference type="InterPro" id="IPR010227">
    <property type="entry name" value="NADH_Q_OxRdtase_chainM/4"/>
</dbReference>
<accession>A0A934TMF2</accession>
<protein>
    <submittedName>
        <fullName evidence="10">Oxidoreductase</fullName>
    </submittedName>
</protein>
<feature type="transmembrane region" description="Helical" evidence="8">
    <location>
        <begin position="301"/>
        <end position="326"/>
    </location>
</feature>
<dbReference type="Proteomes" id="UP000706333">
    <property type="component" value="Unassembled WGS sequence"/>
</dbReference>
<evidence type="ECO:0000256" key="1">
    <source>
        <dbReference type="ARBA" id="ARBA00002378"/>
    </source>
</evidence>
<feature type="transmembrane region" description="Helical" evidence="8">
    <location>
        <begin position="110"/>
        <end position="127"/>
    </location>
</feature>
<dbReference type="NCBIfam" id="TIGR01972">
    <property type="entry name" value="NDH_I_M"/>
    <property type="match status" value="1"/>
</dbReference>
<evidence type="ECO:0000313" key="10">
    <source>
        <dbReference type="EMBL" id="MBK5928819.1"/>
    </source>
</evidence>
<keyword evidence="6 8" id="KW-0472">Membrane</keyword>
<evidence type="ECO:0000259" key="9">
    <source>
        <dbReference type="Pfam" id="PF00361"/>
    </source>
</evidence>
<evidence type="ECO:0000313" key="11">
    <source>
        <dbReference type="Proteomes" id="UP000706333"/>
    </source>
</evidence>
<dbReference type="Pfam" id="PF00361">
    <property type="entry name" value="Proton_antipo_M"/>
    <property type="match status" value="1"/>
</dbReference>
<evidence type="ECO:0000256" key="3">
    <source>
        <dbReference type="ARBA" id="ARBA00009025"/>
    </source>
</evidence>
<dbReference type="InterPro" id="IPR003918">
    <property type="entry name" value="NADH_UbQ_OxRdtase"/>
</dbReference>
<gene>
    <name evidence="10" type="ORF">CCR87_16000</name>
</gene>
<feature type="transmembrane region" description="Helical" evidence="8">
    <location>
        <begin position="30"/>
        <end position="50"/>
    </location>
</feature>
<feature type="transmembrane region" description="Helical" evidence="8">
    <location>
        <begin position="165"/>
        <end position="185"/>
    </location>
</feature>
<comment type="function">
    <text evidence="1">NDH-1 shuttles electrons from NADH, via FMN and iron-sulfur (Fe-S) centers, to quinones in the respiratory chain. The immediate electron acceptor for the enzyme in this species is believed to be ubiquinone. Couples the redox reaction to proton translocation (for every two electrons transferred, four hydrogen ions are translocated across the cytoplasmic membrane), and thus conserves the redox energy in a proton gradient.</text>
</comment>
<reference evidence="10" key="1">
    <citation type="submission" date="2017-05" db="EMBL/GenBank/DDBJ databases">
        <authorList>
            <person name="Imhoff J.F."/>
            <person name="Rahn T."/>
            <person name="Kuenzel S."/>
            <person name="Neulinger S.C."/>
        </authorList>
    </citation>
    <scope>NUCLEOTIDE SEQUENCE</scope>
    <source>
        <strain evidence="10">LMG 28126</strain>
    </source>
</reference>
<keyword evidence="5 8" id="KW-1133">Transmembrane helix</keyword>
<evidence type="ECO:0000256" key="2">
    <source>
        <dbReference type="ARBA" id="ARBA00004127"/>
    </source>
</evidence>
<feature type="transmembrane region" description="Helical" evidence="8">
    <location>
        <begin position="236"/>
        <end position="261"/>
    </location>
</feature>
<feature type="transmembrane region" description="Helical" evidence="8">
    <location>
        <begin position="448"/>
        <end position="473"/>
    </location>
</feature>
<dbReference type="GO" id="GO:0048039">
    <property type="term" value="F:ubiquinone binding"/>
    <property type="evidence" value="ECO:0007669"/>
    <property type="project" value="TreeGrafter"/>
</dbReference>
<comment type="subcellular location">
    <subcellularLocation>
        <location evidence="2">Endomembrane system</location>
        <topology evidence="2">Multi-pass membrane protein</topology>
    </subcellularLocation>
    <subcellularLocation>
        <location evidence="7">Membrane</location>
        <topology evidence="7">Multi-pass membrane protein</topology>
    </subcellularLocation>
</comment>
<dbReference type="AlphaFoldDB" id="A0A934TMF2"/>
<keyword evidence="4 7" id="KW-0812">Transmembrane</keyword>
<comment type="caution">
    <text evidence="10">The sequence shown here is derived from an EMBL/GenBank/DDBJ whole genome shotgun (WGS) entry which is preliminary data.</text>
</comment>
<dbReference type="GO" id="GO:0003954">
    <property type="term" value="F:NADH dehydrogenase activity"/>
    <property type="evidence" value="ECO:0007669"/>
    <property type="project" value="TreeGrafter"/>
</dbReference>
<evidence type="ECO:0000256" key="7">
    <source>
        <dbReference type="RuleBase" id="RU000320"/>
    </source>
</evidence>
<feature type="transmembrane region" description="Helical" evidence="8">
    <location>
        <begin position="82"/>
        <end position="103"/>
    </location>
</feature>
<organism evidence="10 11">
    <name type="scientific">Rhodobaculum claviforme</name>
    <dbReference type="NCBI Taxonomy" id="1549854"/>
    <lineage>
        <taxon>Bacteria</taxon>
        <taxon>Pseudomonadati</taxon>
        <taxon>Pseudomonadota</taxon>
        <taxon>Alphaproteobacteria</taxon>
        <taxon>Rhodobacterales</taxon>
        <taxon>Paracoccaceae</taxon>
        <taxon>Rhodobaculum</taxon>
    </lineage>
</organism>
<dbReference type="PANTHER" id="PTHR43507">
    <property type="entry name" value="NADH-UBIQUINONE OXIDOREDUCTASE CHAIN 4"/>
    <property type="match status" value="1"/>
</dbReference>
<dbReference type="GO" id="GO:0015990">
    <property type="term" value="P:electron transport coupled proton transport"/>
    <property type="evidence" value="ECO:0007669"/>
    <property type="project" value="TreeGrafter"/>
</dbReference>
<dbReference type="PRINTS" id="PR01437">
    <property type="entry name" value="NUOXDRDTASE4"/>
</dbReference>
<dbReference type="InterPro" id="IPR001750">
    <property type="entry name" value="ND/Mrp_TM"/>
</dbReference>
<dbReference type="GO" id="GO:0016020">
    <property type="term" value="C:membrane"/>
    <property type="evidence" value="ECO:0007669"/>
    <property type="project" value="UniProtKB-SubCell"/>
</dbReference>
<feature type="domain" description="NADH:quinone oxidoreductase/Mrp antiporter transmembrane" evidence="9">
    <location>
        <begin position="129"/>
        <end position="415"/>
    </location>
</feature>
<feature type="transmembrane region" description="Helical" evidence="8">
    <location>
        <begin position="404"/>
        <end position="427"/>
    </location>
</feature>
<proteinExistence type="inferred from homology"/>